<dbReference type="InterPro" id="IPR001330">
    <property type="entry name" value="Prenyltrans"/>
</dbReference>
<dbReference type="Pfam" id="PF00432">
    <property type="entry name" value="Prenyltrans"/>
    <property type="match status" value="1"/>
</dbReference>
<proteinExistence type="predicted"/>
<protein>
    <recommendedName>
        <fullName evidence="2">Prenyltransferase alpha-alpha toroid domain-containing protein</fullName>
    </recommendedName>
</protein>
<comment type="caution">
    <text evidence="3">The sequence shown here is derived from an EMBL/GenBank/DDBJ whole genome shotgun (WGS) entry which is preliminary data.</text>
</comment>
<dbReference type="Proteomes" id="UP001162483">
    <property type="component" value="Unassembled WGS sequence"/>
</dbReference>
<organism evidence="3 4">
    <name type="scientific">Staurois parvus</name>
    <dbReference type="NCBI Taxonomy" id="386267"/>
    <lineage>
        <taxon>Eukaryota</taxon>
        <taxon>Metazoa</taxon>
        <taxon>Chordata</taxon>
        <taxon>Craniata</taxon>
        <taxon>Vertebrata</taxon>
        <taxon>Euteleostomi</taxon>
        <taxon>Amphibia</taxon>
        <taxon>Batrachia</taxon>
        <taxon>Anura</taxon>
        <taxon>Neobatrachia</taxon>
        <taxon>Ranoidea</taxon>
        <taxon>Ranidae</taxon>
        <taxon>Staurois</taxon>
    </lineage>
</organism>
<sequence length="73" mass="8692">MERSGYRRTPYLPRPPWSRLVLERELHAHYLRKGLQHLSDSYECLDASRPWLCYWIVHGLMLLDEPIPESVAS</sequence>
<evidence type="ECO:0000256" key="1">
    <source>
        <dbReference type="ARBA" id="ARBA00022737"/>
    </source>
</evidence>
<reference evidence="3" key="1">
    <citation type="submission" date="2023-05" db="EMBL/GenBank/DDBJ databases">
        <authorList>
            <person name="Stuckert A."/>
        </authorList>
    </citation>
    <scope>NUCLEOTIDE SEQUENCE</scope>
</reference>
<gene>
    <name evidence="3" type="ORF">SPARVUS_LOCUS4606234</name>
</gene>
<evidence type="ECO:0000313" key="4">
    <source>
        <dbReference type="Proteomes" id="UP001162483"/>
    </source>
</evidence>
<name>A0ABN9CBF5_9NEOB</name>
<dbReference type="SUPFAM" id="SSF48239">
    <property type="entry name" value="Terpenoid cyclases/Protein prenyltransferases"/>
    <property type="match status" value="1"/>
</dbReference>
<evidence type="ECO:0000259" key="2">
    <source>
        <dbReference type="Pfam" id="PF00432"/>
    </source>
</evidence>
<accession>A0ABN9CBF5</accession>
<feature type="domain" description="Prenyltransferase alpha-alpha toroid" evidence="2">
    <location>
        <begin position="22"/>
        <end position="65"/>
    </location>
</feature>
<evidence type="ECO:0000313" key="3">
    <source>
        <dbReference type="EMBL" id="CAI9556882.1"/>
    </source>
</evidence>
<keyword evidence="4" id="KW-1185">Reference proteome</keyword>
<dbReference type="EMBL" id="CATNWA010008788">
    <property type="protein sequence ID" value="CAI9556882.1"/>
    <property type="molecule type" value="Genomic_DNA"/>
</dbReference>
<keyword evidence="1" id="KW-0677">Repeat</keyword>
<dbReference type="InterPro" id="IPR008930">
    <property type="entry name" value="Terpenoid_cyclase/PrenylTrfase"/>
</dbReference>
<dbReference type="Gene3D" id="1.50.10.20">
    <property type="match status" value="1"/>
</dbReference>
<feature type="non-terminal residue" evidence="3">
    <location>
        <position position="73"/>
    </location>
</feature>